<dbReference type="EMBL" id="GBRH01254382">
    <property type="protein sequence ID" value="JAD43513.1"/>
    <property type="molecule type" value="Transcribed_RNA"/>
</dbReference>
<protein>
    <submittedName>
        <fullName evidence="1">Uncharacterized protein</fullName>
    </submittedName>
</protein>
<evidence type="ECO:0000313" key="1">
    <source>
        <dbReference type="EMBL" id="JAD43513.1"/>
    </source>
</evidence>
<accession>A0A0A9A0L3</accession>
<name>A0A0A9A0L3_ARUDO</name>
<organism evidence="1">
    <name type="scientific">Arundo donax</name>
    <name type="common">Giant reed</name>
    <name type="synonym">Donax arundinaceus</name>
    <dbReference type="NCBI Taxonomy" id="35708"/>
    <lineage>
        <taxon>Eukaryota</taxon>
        <taxon>Viridiplantae</taxon>
        <taxon>Streptophyta</taxon>
        <taxon>Embryophyta</taxon>
        <taxon>Tracheophyta</taxon>
        <taxon>Spermatophyta</taxon>
        <taxon>Magnoliopsida</taxon>
        <taxon>Liliopsida</taxon>
        <taxon>Poales</taxon>
        <taxon>Poaceae</taxon>
        <taxon>PACMAD clade</taxon>
        <taxon>Arundinoideae</taxon>
        <taxon>Arundineae</taxon>
        <taxon>Arundo</taxon>
    </lineage>
</organism>
<reference evidence="1" key="2">
    <citation type="journal article" date="2015" name="Data Brief">
        <title>Shoot transcriptome of the giant reed, Arundo donax.</title>
        <authorList>
            <person name="Barrero R.A."/>
            <person name="Guerrero F.D."/>
            <person name="Moolhuijzen P."/>
            <person name="Goolsby J.A."/>
            <person name="Tidwell J."/>
            <person name="Bellgard S.E."/>
            <person name="Bellgard M.I."/>
        </authorList>
    </citation>
    <scope>NUCLEOTIDE SEQUENCE</scope>
    <source>
        <tissue evidence="1">Shoot tissue taken approximately 20 cm above the soil surface</tissue>
    </source>
</reference>
<dbReference type="AlphaFoldDB" id="A0A0A9A0L3"/>
<proteinExistence type="predicted"/>
<reference evidence="1" key="1">
    <citation type="submission" date="2014-09" db="EMBL/GenBank/DDBJ databases">
        <authorList>
            <person name="Magalhaes I.L.F."/>
            <person name="Oliveira U."/>
            <person name="Santos F.R."/>
            <person name="Vidigal T.H.D.A."/>
            <person name="Brescovit A.D."/>
            <person name="Santos A.J."/>
        </authorList>
    </citation>
    <scope>NUCLEOTIDE SEQUENCE</scope>
    <source>
        <tissue evidence="1">Shoot tissue taken approximately 20 cm above the soil surface</tissue>
    </source>
</reference>
<sequence length="32" mass="3559">MLHFILYKTAEDDGDIQALVSQLTIGEPGKVR</sequence>